<feature type="transmembrane region" description="Helical" evidence="1">
    <location>
        <begin position="29"/>
        <end position="50"/>
    </location>
</feature>
<accession>A0ABT5Y2V2</accession>
<name>A0ABT5Y2V2_9FLAO</name>
<sequence>MIDSLIKMFNKELSYKYLVYRHLTLKEKLLDLFPFIYLFVLFFSAIVAIIGPRLRWILILPLYLFLDFFLIKLKPRVSLISYLEKKRLKMVMAVFRDRNDVKNKCKSFSKSFEKYKKREVRKYLKSYDPVIALECIRYKESRQLTMTLFFAGAFILMASEQIAKTIEKIPFYKDFNIQFQEILDYSNNYEPKYGYVLFAFIALAIMLGLISIFFKAVPYIFFKSYMDIKSSKLKSLRVLVEDIAMKKK</sequence>
<keyword evidence="1" id="KW-1133">Transmembrane helix</keyword>
<dbReference type="Proteomes" id="UP001221366">
    <property type="component" value="Unassembled WGS sequence"/>
</dbReference>
<comment type="caution">
    <text evidence="2">The sequence shown here is derived from an EMBL/GenBank/DDBJ whole genome shotgun (WGS) entry which is preliminary data.</text>
</comment>
<organism evidence="2 3">
    <name type="scientific">Flagellimonas yonaguniensis</name>
    <dbReference type="NCBI Taxonomy" id="3031325"/>
    <lineage>
        <taxon>Bacteria</taxon>
        <taxon>Pseudomonadati</taxon>
        <taxon>Bacteroidota</taxon>
        <taxon>Flavobacteriia</taxon>
        <taxon>Flavobacteriales</taxon>
        <taxon>Flavobacteriaceae</taxon>
        <taxon>Flagellimonas</taxon>
    </lineage>
</organism>
<keyword evidence="1" id="KW-0472">Membrane</keyword>
<dbReference type="RefSeq" id="WP_275616930.1">
    <property type="nucleotide sequence ID" value="NZ_JARFVB010000014.1"/>
</dbReference>
<dbReference type="EMBL" id="JARFVB010000014">
    <property type="protein sequence ID" value="MDF0717785.1"/>
    <property type="molecule type" value="Genomic_DNA"/>
</dbReference>
<evidence type="ECO:0000313" key="2">
    <source>
        <dbReference type="EMBL" id="MDF0717785.1"/>
    </source>
</evidence>
<evidence type="ECO:0000256" key="1">
    <source>
        <dbReference type="SAM" id="Phobius"/>
    </source>
</evidence>
<keyword evidence="3" id="KW-1185">Reference proteome</keyword>
<proteinExistence type="predicted"/>
<feature type="transmembrane region" description="Helical" evidence="1">
    <location>
        <begin position="193"/>
        <end position="222"/>
    </location>
</feature>
<reference evidence="2 3" key="1">
    <citation type="submission" date="2023-03" db="EMBL/GenBank/DDBJ databases">
        <title>Muricauda XX sp. nov. and Muricauda XXX sp. nov., two novel species isolated from Okinawa Trough.</title>
        <authorList>
            <person name="Cao W."/>
            <person name="Deng X."/>
        </authorList>
    </citation>
    <scope>NUCLEOTIDE SEQUENCE [LARGE SCALE GENOMIC DNA]</scope>
    <source>
        <strain evidence="2 3">334s03</strain>
    </source>
</reference>
<dbReference type="Pfam" id="PF13694">
    <property type="entry name" value="Hph"/>
    <property type="match status" value="1"/>
</dbReference>
<keyword evidence="1" id="KW-0812">Transmembrane</keyword>
<protein>
    <submittedName>
        <fullName evidence="2">Uncharacterized protein</fullName>
    </submittedName>
</protein>
<evidence type="ECO:0000313" key="3">
    <source>
        <dbReference type="Proteomes" id="UP001221366"/>
    </source>
</evidence>
<feature type="transmembrane region" description="Helical" evidence="1">
    <location>
        <begin position="144"/>
        <end position="163"/>
    </location>
</feature>
<dbReference type="InterPro" id="IPR025752">
    <property type="entry name" value="HPH_family"/>
</dbReference>
<feature type="transmembrane region" description="Helical" evidence="1">
    <location>
        <begin position="56"/>
        <end position="73"/>
    </location>
</feature>
<gene>
    <name evidence="2" type="ORF">PY092_16600</name>
</gene>